<dbReference type="AlphaFoldDB" id="A0A6P8RRS4"/>
<keyword evidence="5" id="KW-0325">Glycoprotein</keyword>
<dbReference type="GO" id="GO:0005133">
    <property type="term" value="F:type II interferon receptor binding"/>
    <property type="evidence" value="ECO:0007669"/>
    <property type="project" value="InterPro"/>
</dbReference>
<dbReference type="RefSeq" id="XP_033807656.1">
    <property type="nucleotide sequence ID" value="XM_033951765.1"/>
</dbReference>
<dbReference type="PANTHER" id="PTHR11419">
    <property type="entry name" value="INTERFERON GAMMA"/>
    <property type="match status" value="1"/>
</dbReference>
<accession>A0A6P8RRS4</accession>
<evidence type="ECO:0000256" key="5">
    <source>
        <dbReference type="ARBA" id="ARBA00023180"/>
    </source>
</evidence>
<evidence type="ECO:0000256" key="6">
    <source>
        <dbReference type="SAM" id="MobiDB-lite"/>
    </source>
</evidence>
<keyword evidence="3" id="KW-0202">Cytokine</keyword>
<sequence length="246" mass="28453">MSQATEYLLNRSTAFKASIQKDNITTKNLLSKKLRKQFMKDCHVRDQLLSFYVNDVLGRIKDVTGTEQMIDGFAFLKENMRNCLREKGVYKAISELNVLILWVDAYESSDGADTAENKEGTLFIKHLKSWTEESERKLLLSQIVSLYLEMFELDLWKNSSMKGNVENLKMALSLVKKDSLQASSEKIKTLLDLQKLKMNDVQTQQKAIKDLFCILQELKAITSKQPSSACTRRKRNKERKRRGNRN</sequence>
<name>A0A6P8RRS4_GEOSA</name>
<comment type="subcellular location">
    <subcellularLocation>
        <location evidence="1">Secreted</location>
    </subcellularLocation>
</comment>
<dbReference type="SUPFAM" id="SSF47266">
    <property type="entry name" value="4-helical cytokines"/>
    <property type="match status" value="2"/>
</dbReference>
<organism evidence="7 8">
    <name type="scientific">Geotrypetes seraphini</name>
    <name type="common">Gaboon caecilian</name>
    <name type="synonym">Caecilia seraphini</name>
    <dbReference type="NCBI Taxonomy" id="260995"/>
    <lineage>
        <taxon>Eukaryota</taxon>
        <taxon>Metazoa</taxon>
        <taxon>Chordata</taxon>
        <taxon>Craniata</taxon>
        <taxon>Vertebrata</taxon>
        <taxon>Euteleostomi</taxon>
        <taxon>Amphibia</taxon>
        <taxon>Gymnophiona</taxon>
        <taxon>Geotrypetes</taxon>
    </lineage>
</organism>
<dbReference type="OrthoDB" id="9937106at2759"/>
<dbReference type="InterPro" id="IPR002069">
    <property type="entry name" value="Interferon_gamma"/>
</dbReference>
<evidence type="ECO:0000313" key="7">
    <source>
        <dbReference type="Proteomes" id="UP000515159"/>
    </source>
</evidence>
<dbReference type="FunCoup" id="A0A6P8RRS4">
    <property type="interactions" value="677"/>
</dbReference>
<dbReference type="GO" id="GO:0005615">
    <property type="term" value="C:extracellular space"/>
    <property type="evidence" value="ECO:0007669"/>
    <property type="project" value="UniProtKB-KW"/>
</dbReference>
<feature type="region of interest" description="Disordered" evidence="6">
    <location>
        <begin position="225"/>
        <end position="246"/>
    </location>
</feature>
<feature type="compositionally biased region" description="Basic residues" evidence="6">
    <location>
        <begin position="231"/>
        <end position="246"/>
    </location>
</feature>
<keyword evidence="4" id="KW-0964">Secreted</keyword>
<dbReference type="InterPro" id="IPR009079">
    <property type="entry name" value="4_helix_cytokine-like_core"/>
</dbReference>
<comment type="similarity">
    <text evidence="2">Belongs to the type II (or gamma) interferon family.</text>
</comment>
<keyword evidence="7" id="KW-1185">Reference proteome</keyword>
<evidence type="ECO:0000256" key="4">
    <source>
        <dbReference type="ARBA" id="ARBA00022525"/>
    </source>
</evidence>
<proteinExistence type="inferred from homology"/>
<evidence type="ECO:0000313" key="8">
    <source>
        <dbReference type="RefSeq" id="XP_033807656.1"/>
    </source>
</evidence>
<dbReference type="CTD" id="55801"/>
<dbReference type="Pfam" id="PF00714">
    <property type="entry name" value="IFN-gamma"/>
    <property type="match status" value="1"/>
</dbReference>
<evidence type="ECO:0000256" key="2">
    <source>
        <dbReference type="ARBA" id="ARBA00007566"/>
    </source>
</evidence>
<evidence type="ECO:0000256" key="3">
    <source>
        <dbReference type="ARBA" id="ARBA00022514"/>
    </source>
</evidence>
<dbReference type="Proteomes" id="UP000515159">
    <property type="component" value="Chromosome 7"/>
</dbReference>
<reference evidence="8" key="1">
    <citation type="submission" date="2025-08" db="UniProtKB">
        <authorList>
            <consortium name="RefSeq"/>
        </authorList>
    </citation>
    <scope>IDENTIFICATION</scope>
</reference>
<dbReference type="InParanoid" id="A0A6P8RRS4"/>
<protein>
    <submittedName>
        <fullName evidence="8">Interleukin-26</fullName>
    </submittedName>
</protein>
<evidence type="ECO:0000256" key="1">
    <source>
        <dbReference type="ARBA" id="ARBA00004613"/>
    </source>
</evidence>
<dbReference type="GO" id="GO:0006959">
    <property type="term" value="P:humoral immune response"/>
    <property type="evidence" value="ECO:0007669"/>
    <property type="project" value="TreeGrafter"/>
</dbReference>
<dbReference type="KEGG" id="gsh:117363664"/>
<dbReference type="GO" id="GO:0002250">
    <property type="term" value="P:adaptive immune response"/>
    <property type="evidence" value="ECO:0007669"/>
    <property type="project" value="TreeGrafter"/>
</dbReference>
<gene>
    <name evidence="8" type="primary">IL26</name>
</gene>
<dbReference type="GO" id="GO:0005125">
    <property type="term" value="F:cytokine activity"/>
    <property type="evidence" value="ECO:0007669"/>
    <property type="project" value="UniProtKB-KW"/>
</dbReference>
<dbReference type="Gene3D" id="1.20.1250.10">
    <property type="match status" value="2"/>
</dbReference>
<dbReference type="GeneID" id="117363664"/>
<dbReference type="PANTHER" id="PTHR11419:SF0">
    <property type="entry name" value="INTERFERON GAMMA"/>
    <property type="match status" value="1"/>
</dbReference>